<evidence type="ECO:0000313" key="5">
    <source>
        <dbReference type="EMBL" id="MBP2296452.1"/>
    </source>
</evidence>
<keyword evidence="2" id="KW-0479">Metal-binding</keyword>
<evidence type="ECO:0000259" key="4">
    <source>
        <dbReference type="Pfam" id="PF02979"/>
    </source>
</evidence>
<dbReference type="GO" id="GO:0018822">
    <property type="term" value="F:nitrile hydratase activity"/>
    <property type="evidence" value="ECO:0007669"/>
    <property type="project" value="UniProtKB-EC"/>
</dbReference>
<dbReference type="PIRSF" id="PIRSF001426">
    <property type="entry name" value="NHase_alpha"/>
    <property type="match status" value="1"/>
</dbReference>
<accession>A0ABS4SWW4</accession>
<dbReference type="InterPro" id="IPR004232">
    <property type="entry name" value="CN_Hdrtase_a/SCN_Hdrlase_g"/>
</dbReference>
<sequence length="229" mass="25586">MGQQNQHHDHDHDHGHDHDHPHAEIAQTGMPGYYEIMETAVRELLVERRLIGPDEIRRQIEVLDSRTPALGAKVVARAWVDADFRRRLLANGRTACEELGISFYDDTQLIVLENTDKVHNLIVCTLCSCYPRPVLGLPPDWYKLKAYRARAVVEPRAVLAEFGTIIPDDVEIRVSDSTAMVRYLVLPRRPDGTEGFSEEQLAALVTRDAMIGVVPVTLTAPPAPGGTLQ</sequence>
<evidence type="ECO:0000313" key="6">
    <source>
        <dbReference type="Proteomes" id="UP000781958"/>
    </source>
</evidence>
<proteinExistence type="inferred from homology"/>
<dbReference type="InterPro" id="IPR023900">
    <property type="entry name" value="CN_Hdrtase_asu/SCN_Hdrlase_gsu"/>
</dbReference>
<evidence type="ECO:0000256" key="2">
    <source>
        <dbReference type="ARBA" id="ARBA00022723"/>
    </source>
</evidence>
<dbReference type="Proteomes" id="UP000781958">
    <property type="component" value="Unassembled WGS sequence"/>
</dbReference>
<keyword evidence="6" id="KW-1185">Reference proteome</keyword>
<comment type="caution">
    <text evidence="5">The sequence shown here is derived from an EMBL/GenBank/DDBJ whole genome shotgun (WGS) entry which is preliminary data.</text>
</comment>
<dbReference type="Pfam" id="PF02979">
    <property type="entry name" value="NHase_alpha"/>
    <property type="match status" value="1"/>
</dbReference>
<feature type="region of interest" description="Disordered" evidence="3">
    <location>
        <begin position="1"/>
        <end position="25"/>
    </location>
</feature>
<reference evidence="5 6" key="1">
    <citation type="submission" date="2021-03" db="EMBL/GenBank/DDBJ databases">
        <title>Genomic Encyclopedia of Type Strains, Phase III (KMG-III): the genomes of soil and plant-associated and newly described type strains.</title>
        <authorList>
            <person name="Whitman W."/>
        </authorList>
    </citation>
    <scope>NUCLEOTIDE SEQUENCE [LARGE SCALE GENOMIC DNA]</scope>
    <source>
        <strain evidence="5 6">IMMIB AFH-6</strain>
    </source>
</reference>
<dbReference type="EMBL" id="JAGINP010000031">
    <property type="protein sequence ID" value="MBP2296452.1"/>
    <property type="molecule type" value="Genomic_DNA"/>
</dbReference>
<dbReference type="InterPro" id="IPR036648">
    <property type="entry name" value="CN_Hdrase_a/SCN_Hdrase_g_sf"/>
</dbReference>
<feature type="compositionally biased region" description="Basic and acidic residues" evidence="3">
    <location>
        <begin position="1"/>
        <end position="23"/>
    </location>
</feature>
<dbReference type="SUPFAM" id="SSF56209">
    <property type="entry name" value="Nitrile hydratase alpha chain"/>
    <property type="match status" value="1"/>
</dbReference>
<gene>
    <name evidence="5" type="ORF">J2851_006270</name>
</gene>
<dbReference type="Gene3D" id="3.90.330.10">
    <property type="entry name" value="Nitrile hydratase alpha /Thiocyanate hydrolase gamma"/>
    <property type="match status" value="1"/>
</dbReference>
<protein>
    <submittedName>
        <fullName evidence="5">Nitrile hydratase</fullName>
        <ecNumber evidence="5">4.2.1.84</ecNumber>
    </submittedName>
</protein>
<name>A0ABS4SWW4_9PROT</name>
<dbReference type="EC" id="4.2.1.84" evidence="5"/>
<evidence type="ECO:0000256" key="3">
    <source>
        <dbReference type="SAM" id="MobiDB-lite"/>
    </source>
</evidence>
<keyword evidence="5" id="KW-0456">Lyase</keyword>
<feature type="domain" description="Nitrile hydratase alpha/Thiocyanate hydrolase gamma" evidence="4">
    <location>
        <begin position="34"/>
        <end position="213"/>
    </location>
</feature>
<dbReference type="RefSeq" id="WP_209771628.1">
    <property type="nucleotide sequence ID" value="NZ_JAGINP010000031.1"/>
</dbReference>
<comment type="similarity">
    <text evidence="1">Belongs to the nitrile hydratase subunit alpha family.</text>
</comment>
<evidence type="ECO:0000256" key="1">
    <source>
        <dbReference type="ARBA" id="ARBA00009363"/>
    </source>
</evidence>
<organism evidence="5 6">
    <name type="scientific">Azospirillum rugosum</name>
    <dbReference type="NCBI Taxonomy" id="416170"/>
    <lineage>
        <taxon>Bacteria</taxon>
        <taxon>Pseudomonadati</taxon>
        <taxon>Pseudomonadota</taxon>
        <taxon>Alphaproteobacteria</taxon>
        <taxon>Rhodospirillales</taxon>
        <taxon>Azospirillaceae</taxon>
        <taxon>Azospirillum</taxon>
    </lineage>
</organism>